<sequence>MFSDTESQSQPSSRSTSPTPTSAYPGVSSTATDNRVSKSTFRRFYKARVPGKFAKQAPKGSTYIGTENDEGDELHWYKKDGQTQSVFEGKDDHDYGPEVELPEF</sequence>
<organism evidence="2">
    <name type="scientific">Kwoniella bestiolae CBS 10118</name>
    <dbReference type="NCBI Taxonomy" id="1296100"/>
    <lineage>
        <taxon>Eukaryota</taxon>
        <taxon>Fungi</taxon>
        <taxon>Dikarya</taxon>
        <taxon>Basidiomycota</taxon>
        <taxon>Agaricomycotina</taxon>
        <taxon>Tremellomycetes</taxon>
        <taxon>Tremellales</taxon>
        <taxon>Cryptococcaceae</taxon>
        <taxon>Kwoniella</taxon>
    </lineage>
</organism>
<dbReference type="EMBL" id="KI894022">
    <property type="protein sequence ID" value="OCF24744.1"/>
    <property type="molecule type" value="Genomic_DNA"/>
</dbReference>
<feature type="region of interest" description="Disordered" evidence="1">
    <location>
        <begin position="1"/>
        <end position="35"/>
    </location>
</feature>
<proteinExistence type="predicted"/>
<protein>
    <submittedName>
        <fullName evidence="2">Uncharacterized protein</fullName>
    </submittedName>
</protein>
<dbReference type="GeneID" id="30210604"/>
<feature type="compositionally biased region" description="Low complexity" evidence="1">
    <location>
        <begin position="7"/>
        <end position="22"/>
    </location>
</feature>
<gene>
    <name evidence="2" type="ORF">I302_06205</name>
    <name evidence="3" type="ORF">I302_106536</name>
</gene>
<evidence type="ECO:0000313" key="3">
    <source>
        <dbReference type="EMBL" id="WVW84502.1"/>
    </source>
</evidence>
<evidence type="ECO:0000256" key="1">
    <source>
        <dbReference type="SAM" id="MobiDB-lite"/>
    </source>
</evidence>
<accession>A0A1B9G139</accession>
<dbReference type="VEuPathDB" id="FungiDB:I302_06205"/>
<dbReference type="KEGG" id="kbi:30210604"/>
<dbReference type="AlphaFoldDB" id="A0A1B9G139"/>
<evidence type="ECO:0000313" key="4">
    <source>
        <dbReference type="Proteomes" id="UP000092730"/>
    </source>
</evidence>
<dbReference type="RefSeq" id="XP_019045814.1">
    <property type="nucleotide sequence ID" value="XM_019192817.1"/>
</dbReference>
<reference evidence="3" key="4">
    <citation type="submission" date="2024-02" db="EMBL/GenBank/DDBJ databases">
        <title>Comparative genomics of Cryptococcus and Kwoniella reveals pathogenesis evolution and contrasting modes of karyotype evolution via chromosome fusion or intercentromeric recombination.</title>
        <authorList>
            <person name="Coelho M.A."/>
            <person name="David-Palma M."/>
            <person name="Shea T."/>
            <person name="Bowers K."/>
            <person name="McGinley-Smith S."/>
            <person name="Mohammad A.W."/>
            <person name="Gnirke A."/>
            <person name="Yurkov A.M."/>
            <person name="Nowrousian M."/>
            <person name="Sun S."/>
            <person name="Cuomo C.A."/>
            <person name="Heitman J."/>
        </authorList>
    </citation>
    <scope>NUCLEOTIDE SEQUENCE</scope>
    <source>
        <strain evidence="3">CBS 10118</strain>
    </source>
</reference>
<keyword evidence="4" id="KW-1185">Reference proteome</keyword>
<reference evidence="3" key="2">
    <citation type="submission" date="2013-07" db="EMBL/GenBank/DDBJ databases">
        <authorList>
            <consortium name="The Broad Institute Genome Sequencing Platform"/>
            <person name="Cuomo C."/>
            <person name="Litvintseva A."/>
            <person name="Chen Y."/>
            <person name="Heitman J."/>
            <person name="Sun S."/>
            <person name="Springer D."/>
            <person name="Dromer F."/>
            <person name="Young S.K."/>
            <person name="Zeng Q."/>
            <person name="Gargeya S."/>
            <person name="Fitzgerald M."/>
            <person name="Abouelleil A."/>
            <person name="Alvarado L."/>
            <person name="Berlin A.M."/>
            <person name="Chapman S.B."/>
            <person name="Dewar J."/>
            <person name="Goldberg J."/>
            <person name="Griggs A."/>
            <person name="Gujja S."/>
            <person name="Hansen M."/>
            <person name="Howarth C."/>
            <person name="Imamovic A."/>
            <person name="Larimer J."/>
            <person name="McCowan C."/>
            <person name="Murphy C."/>
            <person name="Pearson M."/>
            <person name="Priest M."/>
            <person name="Roberts A."/>
            <person name="Saif S."/>
            <person name="Shea T."/>
            <person name="Sykes S."/>
            <person name="Wortman J."/>
            <person name="Nusbaum C."/>
            <person name="Birren B."/>
        </authorList>
    </citation>
    <scope>NUCLEOTIDE SEQUENCE</scope>
    <source>
        <strain evidence="3">CBS 10118</strain>
    </source>
</reference>
<reference evidence="2" key="1">
    <citation type="submission" date="2013-07" db="EMBL/GenBank/DDBJ databases">
        <title>The Genome Sequence of Cryptococcus bestiolae CBS10118.</title>
        <authorList>
            <consortium name="The Broad Institute Genome Sequencing Platform"/>
            <person name="Cuomo C."/>
            <person name="Litvintseva A."/>
            <person name="Chen Y."/>
            <person name="Heitman J."/>
            <person name="Sun S."/>
            <person name="Springer D."/>
            <person name="Dromer F."/>
            <person name="Young S.K."/>
            <person name="Zeng Q."/>
            <person name="Gargeya S."/>
            <person name="Fitzgerald M."/>
            <person name="Abouelleil A."/>
            <person name="Alvarado L."/>
            <person name="Berlin A.M."/>
            <person name="Chapman S.B."/>
            <person name="Dewar J."/>
            <person name="Goldberg J."/>
            <person name="Griggs A."/>
            <person name="Gujja S."/>
            <person name="Hansen M."/>
            <person name="Howarth C."/>
            <person name="Imamovic A."/>
            <person name="Larimer J."/>
            <person name="McCowan C."/>
            <person name="Murphy C."/>
            <person name="Pearson M."/>
            <person name="Priest M."/>
            <person name="Roberts A."/>
            <person name="Saif S."/>
            <person name="Shea T."/>
            <person name="Sykes S."/>
            <person name="Wortman J."/>
            <person name="Nusbaum C."/>
            <person name="Birren B."/>
        </authorList>
    </citation>
    <scope>NUCLEOTIDE SEQUENCE [LARGE SCALE GENOMIC DNA]</scope>
    <source>
        <strain evidence="2">CBS 10118</strain>
    </source>
</reference>
<dbReference type="EMBL" id="CP144545">
    <property type="protein sequence ID" value="WVW84502.1"/>
    <property type="molecule type" value="Genomic_DNA"/>
</dbReference>
<name>A0A1B9G139_9TREE</name>
<reference evidence="2" key="3">
    <citation type="submission" date="2014-01" db="EMBL/GenBank/DDBJ databases">
        <title>Evolution of pathogenesis and genome organization in the Tremellales.</title>
        <authorList>
            <person name="Cuomo C."/>
            <person name="Litvintseva A."/>
            <person name="Heitman J."/>
            <person name="Chen Y."/>
            <person name="Sun S."/>
            <person name="Springer D."/>
            <person name="Dromer F."/>
            <person name="Young S."/>
            <person name="Zeng Q."/>
            <person name="Chapman S."/>
            <person name="Gujja S."/>
            <person name="Saif S."/>
            <person name="Birren B."/>
        </authorList>
    </citation>
    <scope>NUCLEOTIDE SEQUENCE</scope>
    <source>
        <strain evidence="2">CBS 10118</strain>
    </source>
</reference>
<evidence type="ECO:0000313" key="2">
    <source>
        <dbReference type="EMBL" id="OCF24744.1"/>
    </source>
</evidence>
<dbReference type="Proteomes" id="UP000092730">
    <property type="component" value="Chromosome 5"/>
</dbReference>
<feature type="region of interest" description="Disordered" evidence="1">
    <location>
        <begin position="80"/>
        <end position="104"/>
    </location>
</feature>